<gene>
    <name evidence="1" type="ORF">SAMN02787073_1627</name>
</gene>
<dbReference type="AlphaFoldDB" id="A0A1M4ZKK1"/>
<name>A0A1M4ZKK1_9FLAO</name>
<accession>A0A1M4ZKK1</accession>
<proteinExistence type="predicted"/>
<sequence>MIYRREKTLGLDFIIDRIQVKLHDKLSALWNTKLEVFPRCYVLENKDDERTIEHYLGNNQYTGSLIVSEQNKIFFTAEDNQERVNNRQFETKVSLYAILDLSSIYPQAKDRVDGIVLMDIVNVLDLCQGIDRKITVTTNYQDIYSEFNHKFDNQQPYYYLKIEFNTLPYSIDKSC</sequence>
<dbReference type="Proteomes" id="UP000184108">
    <property type="component" value="Unassembled WGS sequence"/>
</dbReference>
<dbReference type="RefSeq" id="WP_073172537.1">
    <property type="nucleotide sequence ID" value="NZ_FQVE01000002.1"/>
</dbReference>
<evidence type="ECO:0000313" key="1">
    <source>
        <dbReference type="EMBL" id="SHF18569.1"/>
    </source>
</evidence>
<evidence type="ECO:0000313" key="2">
    <source>
        <dbReference type="Proteomes" id="UP000184108"/>
    </source>
</evidence>
<reference evidence="2" key="1">
    <citation type="submission" date="2016-11" db="EMBL/GenBank/DDBJ databases">
        <authorList>
            <person name="Varghese N."/>
            <person name="Submissions S."/>
        </authorList>
    </citation>
    <scope>NUCLEOTIDE SEQUENCE [LARGE SCALE GENOMIC DNA]</scope>
    <source>
        <strain evidence="2">YR203</strain>
    </source>
</reference>
<dbReference type="EMBL" id="FQVE01000002">
    <property type="protein sequence ID" value="SHF18569.1"/>
    <property type="molecule type" value="Genomic_DNA"/>
</dbReference>
<organism evidence="1 2">
    <name type="scientific">Chryseobacterium vrystaatense</name>
    <dbReference type="NCBI Taxonomy" id="307480"/>
    <lineage>
        <taxon>Bacteria</taxon>
        <taxon>Pseudomonadati</taxon>
        <taxon>Bacteroidota</taxon>
        <taxon>Flavobacteriia</taxon>
        <taxon>Flavobacteriales</taxon>
        <taxon>Weeksellaceae</taxon>
        <taxon>Chryseobacterium group</taxon>
        <taxon>Chryseobacterium</taxon>
    </lineage>
</organism>
<protein>
    <submittedName>
        <fullName evidence="1">Uncharacterized protein</fullName>
    </submittedName>
</protein>